<dbReference type="SUPFAM" id="SSF56801">
    <property type="entry name" value="Acetyl-CoA synthetase-like"/>
    <property type="match status" value="1"/>
</dbReference>
<protein>
    <submittedName>
        <fullName evidence="2">Long chain acyl-CoA synthetase</fullName>
    </submittedName>
</protein>
<organism evidence="2 3">
    <name type="scientific">Phaseolus angularis</name>
    <name type="common">Azuki bean</name>
    <name type="synonym">Vigna angularis</name>
    <dbReference type="NCBI Taxonomy" id="3914"/>
    <lineage>
        <taxon>Eukaryota</taxon>
        <taxon>Viridiplantae</taxon>
        <taxon>Streptophyta</taxon>
        <taxon>Embryophyta</taxon>
        <taxon>Tracheophyta</taxon>
        <taxon>Spermatophyta</taxon>
        <taxon>Magnoliopsida</taxon>
        <taxon>eudicotyledons</taxon>
        <taxon>Gunneridae</taxon>
        <taxon>Pentapetalae</taxon>
        <taxon>rosids</taxon>
        <taxon>fabids</taxon>
        <taxon>Fabales</taxon>
        <taxon>Fabaceae</taxon>
        <taxon>Papilionoideae</taxon>
        <taxon>50 kb inversion clade</taxon>
        <taxon>NPAAA clade</taxon>
        <taxon>indigoferoid/millettioid clade</taxon>
        <taxon>Phaseoleae</taxon>
        <taxon>Vigna</taxon>
    </lineage>
</organism>
<name>A0A8T0K2I5_PHAAN</name>
<dbReference type="AlphaFoldDB" id="A0A8T0K2I5"/>
<dbReference type="GO" id="GO:0016020">
    <property type="term" value="C:membrane"/>
    <property type="evidence" value="ECO:0007669"/>
    <property type="project" value="TreeGrafter"/>
</dbReference>
<sequence length="176" mass="19911">MNAYIFGIVVPRRGSTKRHGLPADVGGERGLALRNHRFTSPLSSAWESVTTLAELFEGACREHHDCVLHGTSVEIAVFESVTSFASGLALLVHRKEERVAIFAKTRDRWFIALQGCFRRNVTVVTIYSSLGEEALCHSLNELKEEDGFAMVMVVWRRMEANGDIFRWLSWIVRVFV</sequence>
<evidence type="ECO:0000259" key="1">
    <source>
        <dbReference type="Pfam" id="PF00501"/>
    </source>
</evidence>
<comment type="caution">
    <text evidence="2">The sequence shown here is derived from an EMBL/GenBank/DDBJ whole genome shotgun (WGS) entry which is preliminary data.</text>
</comment>
<evidence type="ECO:0000313" key="3">
    <source>
        <dbReference type="Proteomes" id="UP000743370"/>
    </source>
</evidence>
<dbReference type="InterPro" id="IPR000873">
    <property type="entry name" value="AMP-dep_synth/lig_dom"/>
</dbReference>
<evidence type="ECO:0000313" key="2">
    <source>
        <dbReference type="EMBL" id="KAG2391327.1"/>
    </source>
</evidence>
<accession>A0A8T0K2I5</accession>
<dbReference type="Gene3D" id="3.40.50.980">
    <property type="match status" value="1"/>
</dbReference>
<feature type="domain" description="AMP-dependent synthetase/ligase" evidence="1">
    <location>
        <begin position="78"/>
        <end position="141"/>
    </location>
</feature>
<dbReference type="EMBL" id="JABFOF010000007">
    <property type="protein sequence ID" value="KAG2391327.1"/>
    <property type="molecule type" value="Genomic_DNA"/>
</dbReference>
<dbReference type="GO" id="GO:0005783">
    <property type="term" value="C:endoplasmic reticulum"/>
    <property type="evidence" value="ECO:0007669"/>
    <property type="project" value="TreeGrafter"/>
</dbReference>
<dbReference type="Pfam" id="PF00501">
    <property type="entry name" value="AMP-binding"/>
    <property type="match status" value="1"/>
</dbReference>
<dbReference type="PANTHER" id="PTHR43272:SF82">
    <property type="entry name" value="BACTERIAL LONG-CHAIN FATTY ACID COA SYNTHETASE"/>
    <property type="match status" value="1"/>
</dbReference>
<dbReference type="Proteomes" id="UP000743370">
    <property type="component" value="Unassembled WGS sequence"/>
</dbReference>
<dbReference type="GO" id="GO:0004467">
    <property type="term" value="F:long-chain fatty acid-CoA ligase activity"/>
    <property type="evidence" value="ECO:0007669"/>
    <property type="project" value="TreeGrafter"/>
</dbReference>
<proteinExistence type="predicted"/>
<reference evidence="2 3" key="1">
    <citation type="submission" date="2020-05" db="EMBL/GenBank/DDBJ databases">
        <title>Vigna angularis (adzuki bean) Var. LongXiaoDou No. 4 denovo assembly.</title>
        <authorList>
            <person name="Xiang H."/>
        </authorList>
    </citation>
    <scope>NUCLEOTIDE SEQUENCE [LARGE SCALE GENOMIC DNA]</scope>
    <source>
        <tissue evidence="2">Leaf</tissue>
    </source>
</reference>
<dbReference type="PANTHER" id="PTHR43272">
    <property type="entry name" value="LONG-CHAIN-FATTY-ACID--COA LIGASE"/>
    <property type="match status" value="1"/>
</dbReference>
<gene>
    <name evidence="2" type="ORF">HKW66_Vig0129120</name>
</gene>